<feature type="region of interest" description="Disordered" evidence="1">
    <location>
        <begin position="320"/>
        <end position="355"/>
    </location>
</feature>
<comment type="caution">
    <text evidence="2">The sequence shown here is derived from an EMBL/GenBank/DDBJ whole genome shotgun (WGS) entry which is preliminary data.</text>
</comment>
<keyword evidence="3" id="KW-1185">Reference proteome</keyword>
<dbReference type="Proteomes" id="UP001603857">
    <property type="component" value="Unassembled WGS sequence"/>
</dbReference>
<sequence>MAKEGIQNPRYKGFYTKEEADKALELNSIDPEIINNALNPEPEVVIINSGFTKTSKSYKDTIIHLPIDLEFKTFLGIQKFLFKCHQESQKSPVVPGLYIKAHPYFNQRFGCTKSSPMCHPPFKNCPCKIKFLIRKAQIDLEQFKPIIYEDVPVNLKTLFDYGCLASVHIPPTEKFSFFAPPINEVLNTLQVELMSTLGLSITSCPSNYKPGSYTTHVIKILTEDHKDFPVLFNDGYENWDLQGSSTYQYNLFRAQIMGHEWFFSENDVEEFNLIKETFDTNLYLPVFTGKIFFPFPVETNNKLVQFFQKEKKNKEIYEATGCHGQQTPSNDLSLSENSEAAEEDLEEISIGRSQN</sequence>
<evidence type="ECO:0000313" key="3">
    <source>
        <dbReference type="Proteomes" id="UP001603857"/>
    </source>
</evidence>
<proteinExistence type="predicted"/>
<evidence type="ECO:0000313" key="2">
    <source>
        <dbReference type="EMBL" id="KAL2338524.1"/>
    </source>
</evidence>
<dbReference type="AlphaFoldDB" id="A0ABD1MRT2"/>
<accession>A0ABD1MRT2</accession>
<gene>
    <name evidence="2" type="ORF">Fmac_012970</name>
</gene>
<evidence type="ECO:0000256" key="1">
    <source>
        <dbReference type="SAM" id="MobiDB-lite"/>
    </source>
</evidence>
<organism evidence="2 3">
    <name type="scientific">Flemingia macrophylla</name>
    <dbReference type="NCBI Taxonomy" id="520843"/>
    <lineage>
        <taxon>Eukaryota</taxon>
        <taxon>Viridiplantae</taxon>
        <taxon>Streptophyta</taxon>
        <taxon>Embryophyta</taxon>
        <taxon>Tracheophyta</taxon>
        <taxon>Spermatophyta</taxon>
        <taxon>Magnoliopsida</taxon>
        <taxon>eudicotyledons</taxon>
        <taxon>Gunneridae</taxon>
        <taxon>Pentapetalae</taxon>
        <taxon>rosids</taxon>
        <taxon>fabids</taxon>
        <taxon>Fabales</taxon>
        <taxon>Fabaceae</taxon>
        <taxon>Papilionoideae</taxon>
        <taxon>50 kb inversion clade</taxon>
        <taxon>NPAAA clade</taxon>
        <taxon>indigoferoid/millettioid clade</taxon>
        <taxon>Phaseoleae</taxon>
        <taxon>Flemingia</taxon>
    </lineage>
</organism>
<reference evidence="2 3" key="1">
    <citation type="submission" date="2024-08" db="EMBL/GenBank/DDBJ databases">
        <title>Insights into the chromosomal genome structure of Flemingia macrophylla.</title>
        <authorList>
            <person name="Ding Y."/>
            <person name="Zhao Y."/>
            <person name="Bi W."/>
            <person name="Wu M."/>
            <person name="Zhao G."/>
            <person name="Gong Y."/>
            <person name="Li W."/>
            <person name="Zhang P."/>
        </authorList>
    </citation>
    <scope>NUCLEOTIDE SEQUENCE [LARGE SCALE GENOMIC DNA]</scope>
    <source>
        <strain evidence="2">DYQJB</strain>
        <tissue evidence="2">Leaf</tissue>
    </source>
</reference>
<name>A0ABD1MRT2_9FABA</name>
<protein>
    <submittedName>
        <fullName evidence="2">Uncharacterized protein</fullName>
    </submittedName>
</protein>
<dbReference type="EMBL" id="JBGMDY010000004">
    <property type="protein sequence ID" value="KAL2338524.1"/>
    <property type="molecule type" value="Genomic_DNA"/>
</dbReference>